<keyword evidence="5 10" id="KW-0805">Transcription regulation</keyword>
<gene>
    <name evidence="13" type="primary">LOC113857188</name>
</gene>
<keyword evidence="12" id="KW-1185">Reference proteome</keyword>
<reference evidence="13" key="2">
    <citation type="submission" date="2025-08" db="UniProtKB">
        <authorList>
            <consortium name="RefSeq"/>
        </authorList>
    </citation>
    <scope>IDENTIFICATION</scope>
    <source>
        <tissue evidence="13">Young leaves</tissue>
    </source>
</reference>
<evidence type="ECO:0000259" key="11">
    <source>
        <dbReference type="PROSITE" id="PS51745"/>
    </source>
</evidence>
<dbReference type="PANTHER" id="PTHR31734">
    <property type="entry name" value="AUXIN-RESPONSIVE PROTEIN IAA17"/>
    <property type="match status" value="1"/>
</dbReference>
<dbReference type="InterPro" id="IPR033389">
    <property type="entry name" value="AUX/IAA_dom"/>
</dbReference>
<name>A0A8B8KLS3_ABRPR</name>
<dbReference type="KEGG" id="aprc:113857188"/>
<protein>
    <recommendedName>
        <fullName evidence="10">Auxin-induced protein</fullName>
    </recommendedName>
</protein>
<dbReference type="GeneID" id="113857188"/>
<dbReference type="GO" id="GO:0005634">
    <property type="term" value="C:nucleus"/>
    <property type="evidence" value="ECO:0007669"/>
    <property type="project" value="UniProtKB-SubCell"/>
</dbReference>
<reference evidence="12" key="1">
    <citation type="journal article" date="2019" name="Toxins">
        <title>Detection of Abrin-Like and Prepropulchellin-Like Toxin Genes and Transcripts Using Whole Genome Sequencing and Full-Length Transcript Sequencing of Abrus precatorius.</title>
        <authorList>
            <person name="Hovde B.T."/>
            <person name="Daligault H.E."/>
            <person name="Hanschen E.R."/>
            <person name="Kunde Y.A."/>
            <person name="Johnson M.B."/>
            <person name="Starkenburg S.R."/>
            <person name="Johnson S.L."/>
        </authorList>
    </citation>
    <scope>NUCLEOTIDE SEQUENCE [LARGE SCALE GENOMIC DNA]</scope>
</reference>
<comment type="subunit">
    <text evidence="3 10">Homodimers and heterodimers.</text>
</comment>
<comment type="similarity">
    <text evidence="2 10">Belongs to the Aux/IAA family.</text>
</comment>
<feature type="domain" description="PB1" evidence="11">
    <location>
        <begin position="79"/>
        <end position="167"/>
    </location>
</feature>
<dbReference type="PANTHER" id="PTHR31734:SF121">
    <property type="entry name" value="AUXIN-RESPONSIVE PROTEIN IAA19"/>
    <property type="match status" value="1"/>
</dbReference>
<evidence type="ECO:0000256" key="4">
    <source>
        <dbReference type="ARBA" id="ARBA00022491"/>
    </source>
</evidence>
<evidence type="ECO:0000256" key="6">
    <source>
        <dbReference type="ARBA" id="ARBA00023163"/>
    </source>
</evidence>
<evidence type="ECO:0000256" key="1">
    <source>
        <dbReference type="ARBA" id="ARBA00004123"/>
    </source>
</evidence>
<dbReference type="RefSeq" id="XP_027344775.1">
    <property type="nucleotide sequence ID" value="XM_027488974.1"/>
</dbReference>
<comment type="subcellular location">
    <subcellularLocation>
        <location evidence="1 10">Nucleus</location>
    </subcellularLocation>
</comment>
<dbReference type="AlphaFoldDB" id="A0A8B8KLS3"/>
<dbReference type="InterPro" id="IPR053793">
    <property type="entry name" value="PB1-like"/>
</dbReference>
<dbReference type="GO" id="GO:0006355">
    <property type="term" value="P:regulation of DNA-templated transcription"/>
    <property type="evidence" value="ECO:0007669"/>
    <property type="project" value="InterPro"/>
</dbReference>
<evidence type="ECO:0000256" key="8">
    <source>
        <dbReference type="ARBA" id="ARBA00023294"/>
    </source>
</evidence>
<keyword evidence="8 10" id="KW-0927">Auxin signaling pathway</keyword>
<sequence length="188" mass="20867">MAKEGLGLEITELRLGLPGGEPTSVVNKNEKKRVFSEIEGVGDENSCSGDQKIEKKNQVVGWPPVCSYRKKNSMNEASKMYVKVSMDGAPFLRKVDLGMHKGYSELALALEKLFGCYGMVEALKNADNSEHVPIYEDKDGDWMLVGDVPWEMFIESCKRLRIMKRSDAKGFGLQPKGSLKGFIEGVAK</sequence>
<evidence type="ECO:0000313" key="13">
    <source>
        <dbReference type="RefSeq" id="XP_027344775.1"/>
    </source>
</evidence>
<dbReference type="FunFam" id="3.10.20.90:FF:000078">
    <property type="entry name" value="Auxin-responsive protein"/>
    <property type="match status" value="1"/>
</dbReference>
<keyword evidence="7 10" id="KW-0539">Nucleus</keyword>
<evidence type="ECO:0000256" key="10">
    <source>
        <dbReference type="RuleBase" id="RU004549"/>
    </source>
</evidence>
<accession>A0A8B8KLS3</accession>
<organism evidence="12 13">
    <name type="scientific">Abrus precatorius</name>
    <name type="common">Indian licorice</name>
    <name type="synonym">Glycine abrus</name>
    <dbReference type="NCBI Taxonomy" id="3816"/>
    <lineage>
        <taxon>Eukaryota</taxon>
        <taxon>Viridiplantae</taxon>
        <taxon>Streptophyta</taxon>
        <taxon>Embryophyta</taxon>
        <taxon>Tracheophyta</taxon>
        <taxon>Spermatophyta</taxon>
        <taxon>Magnoliopsida</taxon>
        <taxon>eudicotyledons</taxon>
        <taxon>Gunneridae</taxon>
        <taxon>Pentapetalae</taxon>
        <taxon>rosids</taxon>
        <taxon>fabids</taxon>
        <taxon>Fabales</taxon>
        <taxon>Fabaceae</taxon>
        <taxon>Papilionoideae</taxon>
        <taxon>50 kb inversion clade</taxon>
        <taxon>NPAAA clade</taxon>
        <taxon>indigoferoid/millettioid clade</taxon>
        <taxon>Abreae</taxon>
        <taxon>Abrus</taxon>
    </lineage>
</organism>
<dbReference type="GO" id="GO:0009734">
    <property type="term" value="P:auxin-activated signaling pathway"/>
    <property type="evidence" value="ECO:0007669"/>
    <property type="project" value="UniProtKB-UniRule"/>
</dbReference>
<evidence type="ECO:0000256" key="5">
    <source>
        <dbReference type="ARBA" id="ARBA00023015"/>
    </source>
</evidence>
<dbReference type="OrthoDB" id="1926344at2759"/>
<keyword evidence="4 10" id="KW-0678">Repressor</keyword>
<evidence type="ECO:0000256" key="2">
    <source>
        <dbReference type="ARBA" id="ARBA00006728"/>
    </source>
</evidence>
<dbReference type="Proteomes" id="UP000694853">
    <property type="component" value="Unplaced"/>
</dbReference>
<dbReference type="Gene3D" id="3.10.20.90">
    <property type="entry name" value="Phosphatidylinositol 3-kinase Catalytic Subunit, Chain A, domain 1"/>
    <property type="match status" value="1"/>
</dbReference>
<dbReference type="SUPFAM" id="SSF54277">
    <property type="entry name" value="CAD &amp; PB1 domains"/>
    <property type="match status" value="1"/>
</dbReference>
<dbReference type="InterPro" id="IPR003311">
    <property type="entry name" value="AUX_IAA"/>
</dbReference>
<evidence type="ECO:0000256" key="9">
    <source>
        <dbReference type="ARBA" id="ARBA00025283"/>
    </source>
</evidence>
<keyword evidence="6 10" id="KW-0804">Transcription</keyword>
<evidence type="ECO:0000313" key="12">
    <source>
        <dbReference type="Proteomes" id="UP000694853"/>
    </source>
</evidence>
<dbReference type="PROSITE" id="PS51745">
    <property type="entry name" value="PB1"/>
    <property type="match status" value="1"/>
</dbReference>
<evidence type="ECO:0000256" key="7">
    <source>
        <dbReference type="ARBA" id="ARBA00023242"/>
    </source>
</evidence>
<comment type="function">
    <text evidence="9">Aux/IAA proteins are short-lived transcriptional factors that function as repressors of early auxin response genes at low auxin concentrations. Repression is thought to result from the interaction with auxin response factors (ARFs), proteins that bind to the auxin-responsive promoter element (AuxRE). Formation of heterodimers with ARF proteins may alter their ability to modulate early auxin response genes expression.</text>
</comment>
<dbReference type="Pfam" id="PF02309">
    <property type="entry name" value="AUX_IAA"/>
    <property type="match status" value="1"/>
</dbReference>
<evidence type="ECO:0000256" key="3">
    <source>
        <dbReference type="ARBA" id="ARBA00011726"/>
    </source>
</evidence>
<proteinExistence type="inferred from homology"/>